<evidence type="ECO:0000256" key="4">
    <source>
        <dbReference type="ARBA" id="ARBA00022622"/>
    </source>
</evidence>
<keyword evidence="13" id="KW-1185">Reference proteome</keyword>
<reference evidence="12 13" key="1">
    <citation type="submission" date="2024-01" db="EMBL/GenBank/DDBJ databases">
        <title>A telomere-to-telomere, gap-free genome of sweet tea (Lithocarpus litseifolius).</title>
        <authorList>
            <person name="Zhou J."/>
        </authorList>
    </citation>
    <scope>NUCLEOTIDE SEQUENCE [LARGE SCALE GENOMIC DNA]</scope>
    <source>
        <strain evidence="12">Zhou-2022a</strain>
        <tissue evidence="12">Leaf</tissue>
    </source>
</reference>
<comment type="caution">
    <text evidence="12">The sequence shown here is derived from an EMBL/GenBank/DDBJ whole genome shotgun (WGS) entry which is preliminary data.</text>
</comment>
<dbReference type="Pfam" id="PF14368">
    <property type="entry name" value="LTP_2"/>
    <property type="match status" value="1"/>
</dbReference>
<feature type="signal peptide" evidence="10">
    <location>
        <begin position="1"/>
        <end position="24"/>
    </location>
</feature>
<evidence type="ECO:0000313" key="12">
    <source>
        <dbReference type="EMBL" id="KAK9996654.1"/>
    </source>
</evidence>
<dbReference type="Gene3D" id="1.10.110.10">
    <property type="entry name" value="Plant lipid-transfer and hydrophobic proteins"/>
    <property type="match status" value="1"/>
</dbReference>
<sequence length="160" mass="17304">MASNKQHILTLLALFSSWFFVGFSQITSDAFRPASSGGSESFPCLQNLVHCQPYLKGSSNPTATCCEKLNKTITYDLKCLCDLLSNTDVLKSYNISSEEVNKLPKECGIDTKKSSCEVAPPSGSSNNGSSTHNSTPSSSLKSAAYGITLVYLVWQSSLWL</sequence>
<proteinExistence type="inferred from homology"/>
<keyword evidence="6" id="KW-1015">Disulfide bond</keyword>
<feature type="domain" description="Bifunctional inhibitor/plant lipid transfer protein/seed storage helical" evidence="11">
    <location>
        <begin position="44"/>
        <end position="116"/>
    </location>
</feature>
<keyword evidence="8" id="KW-0449">Lipoprotein</keyword>
<evidence type="ECO:0000256" key="8">
    <source>
        <dbReference type="ARBA" id="ARBA00023288"/>
    </source>
</evidence>
<dbReference type="EMBL" id="JAZDWU010000007">
    <property type="protein sequence ID" value="KAK9996654.1"/>
    <property type="molecule type" value="Genomic_DNA"/>
</dbReference>
<dbReference type="InterPro" id="IPR036312">
    <property type="entry name" value="Bifun_inhib/LTP/seed_sf"/>
</dbReference>
<dbReference type="AlphaFoldDB" id="A0AAW2CEJ8"/>
<evidence type="ECO:0000256" key="10">
    <source>
        <dbReference type="SAM" id="SignalP"/>
    </source>
</evidence>
<accession>A0AAW2CEJ8</accession>
<evidence type="ECO:0000256" key="2">
    <source>
        <dbReference type="ARBA" id="ARBA00009748"/>
    </source>
</evidence>
<dbReference type="InterPro" id="IPR043325">
    <property type="entry name" value="LTSS"/>
</dbReference>
<keyword evidence="3" id="KW-1003">Cell membrane</keyword>
<keyword evidence="7" id="KW-0325">Glycoprotein</keyword>
<dbReference type="SUPFAM" id="SSF47699">
    <property type="entry name" value="Bifunctional inhibitor/lipid-transfer protein/seed storage 2S albumin"/>
    <property type="match status" value="1"/>
</dbReference>
<dbReference type="PANTHER" id="PTHR33044">
    <property type="entry name" value="BIFUNCTIONAL INHIBITOR/LIPID-TRANSFER PROTEIN/SEED STORAGE 2S ALBUMIN SUPERFAMILY PROTEIN-RELATED"/>
    <property type="match status" value="1"/>
</dbReference>
<dbReference type="GO" id="GO:0005886">
    <property type="term" value="C:plasma membrane"/>
    <property type="evidence" value="ECO:0007669"/>
    <property type="project" value="UniProtKB-SubCell"/>
</dbReference>
<comment type="subcellular location">
    <subcellularLocation>
        <location evidence="1">Cell membrane</location>
        <topology evidence="1">Lipid-anchor</topology>
        <topology evidence="1">GPI-anchor</topology>
    </subcellularLocation>
</comment>
<organism evidence="12 13">
    <name type="scientific">Lithocarpus litseifolius</name>
    <dbReference type="NCBI Taxonomy" id="425828"/>
    <lineage>
        <taxon>Eukaryota</taxon>
        <taxon>Viridiplantae</taxon>
        <taxon>Streptophyta</taxon>
        <taxon>Embryophyta</taxon>
        <taxon>Tracheophyta</taxon>
        <taxon>Spermatophyta</taxon>
        <taxon>Magnoliopsida</taxon>
        <taxon>eudicotyledons</taxon>
        <taxon>Gunneridae</taxon>
        <taxon>Pentapetalae</taxon>
        <taxon>rosids</taxon>
        <taxon>fabids</taxon>
        <taxon>Fagales</taxon>
        <taxon>Fagaceae</taxon>
        <taxon>Lithocarpus</taxon>
    </lineage>
</organism>
<gene>
    <name evidence="12" type="ORF">SO802_021340</name>
</gene>
<dbReference type="Proteomes" id="UP001459277">
    <property type="component" value="Unassembled WGS sequence"/>
</dbReference>
<keyword evidence="4" id="KW-0336">GPI-anchor</keyword>
<evidence type="ECO:0000256" key="9">
    <source>
        <dbReference type="SAM" id="MobiDB-lite"/>
    </source>
</evidence>
<evidence type="ECO:0000256" key="1">
    <source>
        <dbReference type="ARBA" id="ARBA00004609"/>
    </source>
</evidence>
<evidence type="ECO:0000256" key="7">
    <source>
        <dbReference type="ARBA" id="ARBA00023180"/>
    </source>
</evidence>
<evidence type="ECO:0000256" key="3">
    <source>
        <dbReference type="ARBA" id="ARBA00022475"/>
    </source>
</evidence>
<evidence type="ECO:0000259" key="11">
    <source>
        <dbReference type="SMART" id="SM00499"/>
    </source>
</evidence>
<comment type="similarity">
    <text evidence="2">Belongs to the plant LTP family.</text>
</comment>
<dbReference type="GO" id="GO:0098552">
    <property type="term" value="C:side of membrane"/>
    <property type="evidence" value="ECO:0007669"/>
    <property type="project" value="UniProtKB-KW"/>
</dbReference>
<evidence type="ECO:0000256" key="5">
    <source>
        <dbReference type="ARBA" id="ARBA00022729"/>
    </source>
</evidence>
<dbReference type="InterPro" id="IPR016140">
    <property type="entry name" value="Bifunc_inhib/LTP/seed_store"/>
</dbReference>
<feature type="region of interest" description="Disordered" evidence="9">
    <location>
        <begin position="114"/>
        <end position="139"/>
    </location>
</feature>
<feature type="chain" id="PRO_5043788912" description="Bifunctional inhibitor/plant lipid transfer protein/seed storage helical domain-containing protein" evidence="10">
    <location>
        <begin position="25"/>
        <end position="160"/>
    </location>
</feature>
<protein>
    <recommendedName>
        <fullName evidence="11">Bifunctional inhibitor/plant lipid transfer protein/seed storage helical domain-containing protein</fullName>
    </recommendedName>
</protein>
<name>A0AAW2CEJ8_9ROSI</name>
<keyword evidence="5 10" id="KW-0732">Signal</keyword>
<dbReference type="CDD" id="cd00010">
    <property type="entry name" value="AAI_LTSS"/>
    <property type="match status" value="1"/>
</dbReference>
<keyword evidence="4" id="KW-0472">Membrane</keyword>
<dbReference type="SMART" id="SM00499">
    <property type="entry name" value="AAI"/>
    <property type="match status" value="1"/>
</dbReference>
<evidence type="ECO:0000313" key="13">
    <source>
        <dbReference type="Proteomes" id="UP001459277"/>
    </source>
</evidence>
<evidence type="ECO:0000256" key="6">
    <source>
        <dbReference type="ARBA" id="ARBA00023157"/>
    </source>
</evidence>
<feature type="compositionally biased region" description="Low complexity" evidence="9">
    <location>
        <begin position="120"/>
        <end position="139"/>
    </location>
</feature>